<evidence type="ECO:0000256" key="5">
    <source>
        <dbReference type="ARBA" id="ARBA00022525"/>
    </source>
</evidence>
<keyword evidence="11" id="KW-0966">Cell projection</keyword>
<feature type="domain" description="Flagellar hook-associated protein FlgK helical" evidence="10">
    <location>
        <begin position="97"/>
        <end position="378"/>
    </location>
</feature>
<keyword evidence="6 7" id="KW-0975">Bacterial flagellum</keyword>
<dbReference type="InterPro" id="IPR053927">
    <property type="entry name" value="FlgK_helical"/>
</dbReference>
<dbReference type="NCBIfam" id="TIGR02492">
    <property type="entry name" value="flgK_ends"/>
    <property type="match status" value="1"/>
</dbReference>
<dbReference type="EMBL" id="JACOPD010000008">
    <property type="protein sequence ID" value="MBC5681582.1"/>
    <property type="molecule type" value="Genomic_DNA"/>
</dbReference>
<feature type="domain" description="Flagellar basal-body/hook protein C-terminal" evidence="9">
    <location>
        <begin position="473"/>
        <end position="515"/>
    </location>
</feature>
<dbReference type="Proteomes" id="UP000628463">
    <property type="component" value="Unassembled WGS sequence"/>
</dbReference>
<evidence type="ECO:0000256" key="7">
    <source>
        <dbReference type="RuleBase" id="RU362065"/>
    </source>
</evidence>
<evidence type="ECO:0000259" key="9">
    <source>
        <dbReference type="Pfam" id="PF06429"/>
    </source>
</evidence>
<keyword evidence="8" id="KW-0175">Coiled coil</keyword>
<evidence type="ECO:0000256" key="6">
    <source>
        <dbReference type="ARBA" id="ARBA00023143"/>
    </source>
</evidence>
<dbReference type="SUPFAM" id="SSF64518">
    <property type="entry name" value="Phase 1 flagellin"/>
    <property type="match status" value="1"/>
</dbReference>
<evidence type="ECO:0000256" key="2">
    <source>
        <dbReference type="ARBA" id="ARBA00004613"/>
    </source>
</evidence>
<dbReference type="PANTHER" id="PTHR30033:SF1">
    <property type="entry name" value="FLAGELLAR HOOK-ASSOCIATED PROTEIN 1"/>
    <property type="match status" value="1"/>
</dbReference>
<evidence type="ECO:0000256" key="4">
    <source>
        <dbReference type="ARBA" id="ARBA00016244"/>
    </source>
</evidence>
<keyword evidence="11" id="KW-0282">Flagellum</keyword>
<dbReference type="PANTHER" id="PTHR30033">
    <property type="entry name" value="FLAGELLAR HOOK-ASSOCIATED PROTEIN 1"/>
    <property type="match status" value="1"/>
</dbReference>
<keyword evidence="12" id="KW-1185">Reference proteome</keyword>
<evidence type="ECO:0000313" key="11">
    <source>
        <dbReference type="EMBL" id="MBC5681582.1"/>
    </source>
</evidence>
<dbReference type="RefSeq" id="WP_021866363.1">
    <property type="nucleotide sequence ID" value="NZ_JACOPD010000008.1"/>
</dbReference>
<proteinExistence type="inferred from homology"/>
<keyword evidence="11" id="KW-0969">Cilium</keyword>
<gene>
    <name evidence="7 11" type="primary">flgK</name>
    <name evidence="11" type="ORF">H8S01_11530</name>
</gene>
<feature type="coiled-coil region" evidence="8">
    <location>
        <begin position="161"/>
        <end position="202"/>
    </location>
</feature>
<reference evidence="11 12" key="1">
    <citation type="submission" date="2020-08" db="EMBL/GenBank/DDBJ databases">
        <title>Genome public.</title>
        <authorList>
            <person name="Liu C."/>
            <person name="Sun Q."/>
        </authorList>
    </citation>
    <scope>NUCLEOTIDE SEQUENCE [LARGE SCALE GENOMIC DNA]</scope>
    <source>
        <strain evidence="11 12">NSJ-43</strain>
    </source>
</reference>
<dbReference type="PRINTS" id="PR01005">
    <property type="entry name" value="FLGHOOKAP1"/>
</dbReference>
<comment type="caution">
    <text evidence="11">The sequence shown here is derived from an EMBL/GenBank/DDBJ whole genome shotgun (WGS) entry which is preliminary data.</text>
</comment>
<evidence type="ECO:0000256" key="1">
    <source>
        <dbReference type="ARBA" id="ARBA00004365"/>
    </source>
</evidence>
<accession>A0ABR7G2B4</accession>
<keyword evidence="5 7" id="KW-0964">Secreted</keyword>
<evidence type="ECO:0000259" key="10">
    <source>
        <dbReference type="Pfam" id="PF22638"/>
    </source>
</evidence>
<name>A0ABR7G2B4_9FIRM</name>
<evidence type="ECO:0000256" key="8">
    <source>
        <dbReference type="SAM" id="Coils"/>
    </source>
</evidence>
<dbReference type="InterPro" id="IPR010930">
    <property type="entry name" value="Flg_bb/hook_C_dom"/>
</dbReference>
<sequence>MASTFFGLTIAYSGLQAANTSLTITGHNVSNINTKGYTKQQAGTQAADALRTHTTYGAIGSGVVVTEISQIRDSYYDVKYRNNMANYGQYSVKESYMGQIEDYLDEFTLNGYSQEYKNFFSAVNQLTITPGDTSAKNQLINNAKSLADYFNTLTTNLRNVQADANNEIKDAVQQINSYAKNIAALNRQINQIEANYGNANDLRDKRNAMIDELSEIVNLETSEEDMGNNVSNFSVRINGQTLVSSYSYNTLETVARTDKKNYSDAEGLYDVQWNSGQKFDMYSTSLSGHLKGLIDIRDGNNGEHENIETDDDGNNVTDSDGNLVLTTAPAADKTVSYKGVPYYQAQLNEFAKIFSDAVNKIMKSGYTSDGSSKGISLFVTQPNTTVMSAGNITVNPELLKNADLLAIKKEQNDGESDAKIMEELNKLQSEKIFAGGTGSYFLESIVSDMSIDSQKAVNLYKNYTDLKTSIHNQRLSIMGVDTDEEAMDMIKYQQAYNLNSKMMSVMNQIYDKLINQTGI</sequence>
<organism evidence="11 12">
    <name type="scientific">Lachnospira hominis</name>
    <name type="common">ex Liu et al. 2021</name>
    <dbReference type="NCBI Taxonomy" id="2763051"/>
    <lineage>
        <taxon>Bacteria</taxon>
        <taxon>Bacillati</taxon>
        <taxon>Bacillota</taxon>
        <taxon>Clostridia</taxon>
        <taxon>Lachnospirales</taxon>
        <taxon>Lachnospiraceae</taxon>
        <taxon>Lachnospira</taxon>
    </lineage>
</organism>
<dbReference type="Pfam" id="PF22638">
    <property type="entry name" value="FlgK_D1"/>
    <property type="match status" value="1"/>
</dbReference>
<comment type="subcellular location">
    <subcellularLocation>
        <location evidence="1 7">Bacterial flagellum</location>
    </subcellularLocation>
    <subcellularLocation>
        <location evidence="2 7">Secreted</location>
    </subcellularLocation>
</comment>
<dbReference type="Pfam" id="PF06429">
    <property type="entry name" value="Flg_bbr_C"/>
    <property type="match status" value="1"/>
</dbReference>
<protein>
    <recommendedName>
        <fullName evidence="4 7">Flagellar hook-associated protein 1</fullName>
        <shortName evidence="7">HAP1</shortName>
    </recommendedName>
</protein>
<comment type="similarity">
    <text evidence="3 7">Belongs to the flagella basal body rod proteins family.</text>
</comment>
<evidence type="ECO:0000256" key="3">
    <source>
        <dbReference type="ARBA" id="ARBA00009677"/>
    </source>
</evidence>
<dbReference type="InterPro" id="IPR002371">
    <property type="entry name" value="FlgK"/>
</dbReference>
<evidence type="ECO:0000313" key="12">
    <source>
        <dbReference type="Proteomes" id="UP000628463"/>
    </source>
</evidence>